<gene>
    <name evidence="2" type="ORF">F8B43_3942</name>
</gene>
<dbReference type="EMBL" id="WEKV01000014">
    <property type="protein sequence ID" value="KAB7784019.1"/>
    <property type="molecule type" value="Genomic_DNA"/>
</dbReference>
<reference evidence="2 3" key="1">
    <citation type="submission" date="2019-10" db="EMBL/GenBank/DDBJ databases">
        <title>Draft Genome Sequence of the Caffeine Degrading Methylotroph Methylorubrum populi PINKEL.</title>
        <authorList>
            <person name="Dawson S.C."/>
            <person name="Zhang X."/>
            <person name="Wright M.E."/>
            <person name="Sharma G."/>
            <person name="Langner J.T."/>
            <person name="Ditty J.L."/>
            <person name="Subuyuj G.A."/>
        </authorList>
    </citation>
    <scope>NUCLEOTIDE SEQUENCE [LARGE SCALE GENOMIC DNA]</scope>
    <source>
        <strain evidence="2 3">Pinkel</strain>
    </source>
</reference>
<feature type="chain" id="PRO_5033010316" evidence="1">
    <location>
        <begin position="30"/>
        <end position="78"/>
    </location>
</feature>
<keyword evidence="1" id="KW-0732">Signal</keyword>
<sequence length="78" mass="8360">MVQTGTNTTLNKVLGFPVWTMAAVGVALAATVATGQHPTAEAVSDVPIRAGRARVPRTSEPIIRRRNLQPRSMLQRPA</sequence>
<evidence type="ECO:0000256" key="1">
    <source>
        <dbReference type="SAM" id="SignalP"/>
    </source>
</evidence>
<name>A0A833N2K2_9HYPH</name>
<proteinExistence type="predicted"/>
<accession>A0A833N2K2</accession>
<dbReference type="Proteomes" id="UP000469949">
    <property type="component" value="Unassembled WGS sequence"/>
</dbReference>
<protein>
    <submittedName>
        <fullName evidence="2">Uncharacterized protein</fullName>
    </submittedName>
</protein>
<evidence type="ECO:0000313" key="2">
    <source>
        <dbReference type="EMBL" id="KAB7784019.1"/>
    </source>
</evidence>
<dbReference type="AlphaFoldDB" id="A0A833N2K2"/>
<comment type="caution">
    <text evidence="2">The sequence shown here is derived from an EMBL/GenBank/DDBJ whole genome shotgun (WGS) entry which is preliminary data.</text>
</comment>
<feature type="signal peptide" evidence="1">
    <location>
        <begin position="1"/>
        <end position="29"/>
    </location>
</feature>
<evidence type="ECO:0000313" key="3">
    <source>
        <dbReference type="Proteomes" id="UP000469949"/>
    </source>
</evidence>
<organism evidence="2 3">
    <name type="scientific">Methylorubrum populi</name>
    <dbReference type="NCBI Taxonomy" id="223967"/>
    <lineage>
        <taxon>Bacteria</taxon>
        <taxon>Pseudomonadati</taxon>
        <taxon>Pseudomonadota</taxon>
        <taxon>Alphaproteobacteria</taxon>
        <taxon>Hyphomicrobiales</taxon>
        <taxon>Methylobacteriaceae</taxon>
        <taxon>Methylorubrum</taxon>
    </lineage>
</organism>